<dbReference type="InterPro" id="IPR036388">
    <property type="entry name" value="WH-like_DNA-bd_sf"/>
</dbReference>
<proteinExistence type="predicted"/>
<comment type="caution">
    <text evidence="2">The sequence shown here is derived from an EMBL/GenBank/DDBJ whole genome shotgun (WGS) entry which is preliminary data.</text>
</comment>
<protein>
    <recommendedName>
        <fullName evidence="1">NrtR DNA-binding winged helix domain-containing protein</fullName>
    </recommendedName>
</protein>
<dbReference type="InterPro" id="IPR036390">
    <property type="entry name" value="WH_DNA-bd_sf"/>
</dbReference>
<evidence type="ECO:0000259" key="1">
    <source>
        <dbReference type="Pfam" id="PF21906"/>
    </source>
</evidence>
<feature type="domain" description="NrtR DNA-binding winged helix" evidence="1">
    <location>
        <begin position="166"/>
        <end position="224"/>
    </location>
</feature>
<dbReference type="SUPFAM" id="SSF55811">
    <property type="entry name" value="Nudix"/>
    <property type="match status" value="1"/>
</dbReference>
<gene>
    <name evidence="2" type="ORF">ACD_3C00054G0032</name>
</gene>
<organism evidence="2">
    <name type="scientific">uncultured bacterium</name>
    <name type="common">gcode 4</name>
    <dbReference type="NCBI Taxonomy" id="1234023"/>
    <lineage>
        <taxon>Bacteria</taxon>
        <taxon>environmental samples</taxon>
    </lineage>
</organism>
<sequence length="246" mass="29876">MPIDKLITERGLDLSDIDHVLPILVINIVIFTIYNNKLCIVMVPNNESGKWDLILPGWLVLKWYSLSENLDDLTMRKIWIKLSYKEQLYTFWNPDSNNQDIHFISVNYFTLINKNELLKDVDLTKINLVEYANIENLNIWFNHRNIINFAKNKLNFRLEYTTIWKYMLPSKFTIPQMQKDYEIMFWEEFDKRNFRKKVQLLNIVKWTWEYDESSPYRPAKLYEFVSKDVEYLDDERINLELHDELT</sequence>
<dbReference type="Gene3D" id="3.90.79.10">
    <property type="entry name" value="Nucleoside Triphosphate Pyrophosphohydrolase"/>
    <property type="match status" value="1"/>
</dbReference>
<dbReference type="AlphaFoldDB" id="K2G2K7"/>
<evidence type="ECO:0000313" key="2">
    <source>
        <dbReference type="EMBL" id="EKE28492.1"/>
    </source>
</evidence>
<dbReference type="SUPFAM" id="SSF46785">
    <property type="entry name" value="Winged helix' DNA-binding domain"/>
    <property type="match status" value="1"/>
</dbReference>
<dbReference type="InterPro" id="IPR054105">
    <property type="entry name" value="WHD_NrtR"/>
</dbReference>
<reference evidence="2" key="1">
    <citation type="journal article" date="2012" name="Science">
        <title>Fermentation, hydrogen, and sulfur metabolism in multiple uncultivated bacterial phyla.</title>
        <authorList>
            <person name="Wrighton K.C."/>
            <person name="Thomas B.C."/>
            <person name="Sharon I."/>
            <person name="Miller C.S."/>
            <person name="Castelle C.J."/>
            <person name="VerBerkmoes N.C."/>
            <person name="Wilkins M.J."/>
            <person name="Hettich R.L."/>
            <person name="Lipton M.S."/>
            <person name="Williams K.H."/>
            <person name="Long P.E."/>
            <person name="Banfield J.F."/>
        </authorList>
    </citation>
    <scope>NUCLEOTIDE SEQUENCE [LARGE SCALE GENOMIC DNA]</scope>
</reference>
<dbReference type="Pfam" id="PF21906">
    <property type="entry name" value="WHD_NrtR"/>
    <property type="match status" value="1"/>
</dbReference>
<dbReference type="Gene3D" id="1.10.10.10">
    <property type="entry name" value="Winged helix-like DNA-binding domain superfamily/Winged helix DNA-binding domain"/>
    <property type="match status" value="1"/>
</dbReference>
<accession>K2G2K7</accession>
<dbReference type="EMBL" id="AMFJ01000328">
    <property type="protein sequence ID" value="EKE28492.1"/>
    <property type="molecule type" value="Genomic_DNA"/>
</dbReference>
<name>K2G2K7_9BACT</name>
<dbReference type="InterPro" id="IPR015797">
    <property type="entry name" value="NUDIX_hydrolase-like_dom_sf"/>
</dbReference>